<evidence type="ECO:0000256" key="2">
    <source>
        <dbReference type="SAM" id="SignalP"/>
    </source>
</evidence>
<evidence type="ECO:0000256" key="1">
    <source>
        <dbReference type="SAM" id="MobiDB-lite"/>
    </source>
</evidence>
<feature type="compositionally biased region" description="Low complexity" evidence="1">
    <location>
        <begin position="265"/>
        <end position="274"/>
    </location>
</feature>
<feature type="chain" id="PRO_5046381104" evidence="2">
    <location>
        <begin position="18"/>
        <end position="807"/>
    </location>
</feature>
<gene>
    <name evidence="3" type="ORF">PG996_003216</name>
</gene>
<feature type="compositionally biased region" description="Acidic residues" evidence="1">
    <location>
        <begin position="692"/>
        <end position="706"/>
    </location>
</feature>
<sequence length="807" mass="89012">MRCRLFLLLGLPLIAEATTRQIDNQVLAQYEKLGQCYYYLGYKQVGGAASDDIEHCETCTNDEKSSRPCKGWCKSQGKSDNTGCHSIMPTLEETDPAFQAFDEDGYLHNIGKCFCTDDIKPLLDPIIHAIAEALEMLGDILEKICEGLLETIKQVVDVGIMAIPGGSAVKAVSWGVRAAKTLAENGKTAEDMFGNWVGPVCGDTSFKGFDIAAAFQEFSGAPDSMGASIGCLNKKGCKKPPQKPDPPKAPSKPDKPPEKPTANVPDKPATTDKPPTNDDKPTATDNKPPTTDDRPTATDKKSPTTTTNSPTPTTTNSPTTTTSTTSTKTESDDTCELQKRAPPVNNMLVEKQYLGDAESSLDCMARPRTMHITKTKQPIGSYYVTHPMTCSRDFPQACYHYSSVMKIHAATKSMTEFTCSETKSNYRPPNLHKLKGDATAEWGNTAIVKRAARHQHYWAWAQGWIPREDEEPETGLCERDEWPPAYFWPGDVYAKKNNMVQRVRMNLRKHNNGGVKQPPQSTFENREKVETKVAVTADTFVVLIIAVTSIVSVNTQHGIFKIEDWDGLPVDNVWYGLRDNACWPSDLAPDDPGWALLSNDEFYEIQHPNLKQYRELYKKPPPLQTLKDALARRGGKPAYPASKIDAMRVKTKLQFDKPVGKRIYYIPPEYLDVLPSMPFPAYIKKRGSDNATETEEDDEAGEDDGPGEAATVTRDTKSLALDDIAKMTIEDIHLTTDEDIAQMNDAQLDAWMARYTELLRKQSQTSSHTSPPVSDAQPTPAGQTNPTAEAASVGSLGFDVLPQPTAT</sequence>
<reference evidence="3 4" key="1">
    <citation type="submission" date="2023-01" db="EMBL/GenBank/DDBJ databases">
        <title>Analysis of 21 Apiospora genomes using comparative genomics revels a genus with tremendous synthesis potential of carbohydrate active enzymes and secondary metabolites.</title>
        <authorList>
            <person name="Sorensen T."/>
        </authorList>
    </citation>
    <scope>NUCLEOTIDE SEQUENCE [LARGE SCALE GENOMIC DNA]</scope>
    <source>
        <strain evidence="3 4">CBS 83171</strain>
    </source>
</reference>
<proteinExistence type="predicted"/>
<protein>
    <submittedName>
        <fullName evidence="3">Glycosyl hydrolase family 18</fullName>
    </submittedName>
</protein>
<dbReference type="GO" id="GO:0016787">
    <property type="term" value="F:hydrolase activity"/>
    <property type="evidence" value="ECO:0007669"/>
    <property type="project" value="UniProtKB-KW"/>
</dbReference>
<feature type="compositionally biased region" description="Basic and acidic residues" evidence="1">
    <location>
        <begin position="290"/>
        <end position="302"/>
    </location>
</feature>
<evidence type="ECO:0000313" key="3">
    <source>
        <dbReference type="EMBL" id="KAK8077046.1"/>
    </source>
</evidence>
<feature type="region of interest" description="Disordered" evidence="1">
    <location>
        <begin position="233"/>
        <end position="343"/>
    </location>
</feature>
<feature type="compositionally biased region" description="Polar residues" evidence="1">
    <location>
        <begin position="762"/>
        <end position="787"/>
    </location>
</feature>
<dbReference type="Proteomes" id="UP001446871">
    <property type="component" value="Unassembled WGS sequence"/>
</dbReference>
<keyword evidence="2" id="KW-0732">Signal</keyword>
<name>A0ABR1W386_9PEZI</name>
<evidence type="ECO:0000313" key="4">
    <source>
        <dbReference type="Proteomes" id="UP001446871"/>
    </source>
</evidence>
<accession>A0ABR1W386</accession>
<feature type="region of interest" description="Disordered" evidence="1">
    <location>
        <begin position="686"/>
        <end position="713"/>
    </location>
</feature>
<feature type="compositionally biased region" description="Low complexity" evidence="1">
    <location>
        <begin position="303"/>
        <end position="328"/>
    </location>
</feature>
<comment type="caution">
    <text evidence="3">The sequence shown here is derived from an EMBL/GenBank/DDBJ whole genome shotgun (WGS) entry which is preliminary data.</text>
</comment>
<organism evidence="3 4">
    <name type="scientific">Apiospora saccharicola</name>
    <dbReference type="NCBI Taxonomy" id="335842"/>
    <lineage>
        <taxon>Eukaryota</taxon>
        <taxon>Fungi</taxon>
        <taxon>Dikarya</taxon>
        <taxon>Ascomycota</taxon>
        <taxon>Pezizomycotina</taxon>
        <taxon>Sordariomycetes</taxon>
        <taxon>Xylariomycetidae</taxon>
        <taxon>Amphisphaeriales</taxon>
        <taxon>Apiosporaceae</taxon>
        <taxon>Apiospora</taxon>
    </lineage>
</organism>
<feature type="signal peptide" evidence="2">
    <location>
        <begin position="1"/>
        <end position="17"/>
    </location>
</feature>
<keyword evidence="3" id="KW-0378">Hydrolase</keyword>
<keyword evidence="4" id="KW-1185">Reference proteome</keyword>
<feature type="region of interest" description="Disordered" evidence="1">
    <location>
        <begin position="762"/>
        <end position="807"/>
    </location>
</feature>
<dbReference type="EMBL" id="JAQQWM010000002">
    <property type="protein sequence ID" value="KAK8077046.1"/>
    <property type="molecule type" value="Genomic_DNA"/>
</dbReference>